<protein>
    <submittedName>
        <fullName evidence="3">Uncharacterized protein</fullName>
    </submittedName>
</protein>
<name>A0A915DDU5_9BILA</name>
<sequence length="107" mass="11819">MTDEEDEESDSTQIRPNHQPSSNGSAFQTSNHLPSTSSSVNGIASRNARVEPEVHTRSSRALSTASTTLPPYLQPDRGCNLTKIDYLLEVLDTIDPISKPFLKNDQY</sequence>
<feature type="compositionally biased region" description="Acidic residues" evidence="1">
    <location>
        <begin position="1"/>
        <end position="10"/>
    </location>
</feature>
<reference evidence="3" key="1">
    <citation type="submission" date="2022-11" db="UniProtKB">
        <authorList>
            <consortium name="WormBaseParasite"/>
        </authorList>
    </citation>
    <scope>IDENTIFICATION</scope>
</reference>
<proteinExistence type="predicted"/>
<accession>A0A915DDU5</accession>
<dbReference type="WBParaSite" id="jg1818">
    <property type="protein sequence ID" value="jg1818"/>
    <property type="gene ID" value="jg1818"/>
</dbReference>
<dbReference type="Proteomes" id="UP000887574">
    <property type="component" value="Unplaced"/>
</dbReference>
<evidence type="ECO:0000313" key="2">
    <source>
        <dbReference type="Proteomes" id="UP000887574"/>
    </source>
</evidence>
<evidence type="ECO:0000256" key="1">
    <source>
        <dbReference type="SAM" id="MobiDB-lite"/>
    </source>
</evidence>
<feature type="compositionally biased region" description="Polar residues" evidence="1">
    <location>
        <begin position="12"/>
        <end position="44"/>
    </location>
</feature>
<keyword evidence="2" id="KW-1185">Reference proteome</keyword>
<evidence type="ECO:0000313" key="3">
    <source>
        <dbReference type="WBParaSite" id="jg1818"/>
    </source>
</evidence>
<feature type="region of interest" description="Disordered" evidence="1">
    <location>
        <begin position="1"/>
        <end position="76"/>
    </location>
</feature>
<organism evidence="2 3">
    <name type="scientific">Ditylenchus dipsaci</name>
    <dbReference type="NCBI Taxonomy" id="166011"/>
    <lineage>
        <taxon>Eukaryota</taxon>
        <taxon>Metazoa</taxon>
        <taxon>Ecdysozoa</taxon>
        <taxon>Nematoda</taxon>
        <taxon>Chromadorea</taxon>
        <taxon>Rhabditida</taxon>
        <taxon>Tylenchina</taxon>
        <taxon>Tylenchomorpha</taxon>
        <taxon>Sphaerularioidea</taxon>
        <taxon>Anguinidae</taxon>
        <taxon>Anguininae</taxon>
        <taxon>Ditylenchus</taxon>
    </lineage>
</organism>
<feature type="compositionally biased region" description="Low complexity" evidence="1">
    <location>
        <begin position="59"/>
        <end position="69"/>
    </location>
</feature>
<dbReference type="AlphaFoldDB" id="A0A915DDU5"/>